<dbReference type="InterPro" id="IPR029058">
    <property type="entry name" value="AB_hydrolase_fold"/>
</dbReference>
<organism evidence="3 4">
    <name type="scientific">Rhodocyclus tenuis</name>
    <name type="common">Rhodospirillum tenue</name>
    <dbReference type="NCBI Taxonomy" id="1066"/>
    <lineage>
        <taxon>Bacteria</taxon>
        <taxon>Pseudomonadati</taxon>
        <taxon>Pseudomonadota</taxon>
        <taxon>Betaproteobacteria</taxon>
        <taxon>Rhodocyclales</taxon>
        <taxon>Rhodocyclaceae</taxon>
        <taxon>Rhodocyclus</taxon>
    </lineage>
</organism>
<dbReference type="PANTHER" id="PTHR47751">
    <property type="entry name" value="SUPERFAMILY HYDROLASE, PUTATIVE (AFU_ORTHOLOGUE AFUA_2G16580)-RELATED"/>
    <property type="match status" value="1"/>
</dbReference>
<evidence type="ECO:0000313" key="3">
    <source>
        <dbReference type="EMBL" id="MBB4246960.1"/>
    </source>
</evidence>
<dbReference type="PANTHER" id="PTHR47751:SF1">
    <property type="entry name" value="SUPERFAMILY HYDROLASE, PUTATIVE (AFU_ORTHOLOGUE AFUA_2G16580)-RELATED"/>
    <property type="match status" value="1"/>
</dbReference>
<evidence type="ECO:0000313" key="4">
    <source>
        <dbReference type="Proteomes" id="UP000587070"/>
    </source>
</evidence>
<comment type="caution">
    <text evidence="3">The sequence shown here is derived from an EMBL/GenBank/DDBJ whole genome shotgun (WGS) entry which is preliminary data.</text>
</comment>
<feature type="signal peptide" evidence="1">
    <location>
        <begin position="1"/>
        <end position="28"/>
    </location>
</feature>
<dbReference type="AlphaFoldDB" id="A0A840G7M9"/>
<dbReference type="Proteomes" id="UP000587070">
    <property type="component" value="Unassembled WGS sequence"/>
</dbReference>
<dbReference type="EMBL" id="JACIGE010000004">
    <property type="protein sequence ID" value="MBB4246960.1"/>
    <property type="molecule type" value="Genomic_DNA"/>
</dbReference>
<sequence length="355" mass="38672">MFFQTNIKINGMACVAAAIGLFSGTIMAADYTKNPFTLAYDGAITENVKGAVNINPVKYKLNGLDIAANVYTPANYDPNRKYPVIVVAHPNGGVKEQVAGLYAQRLAEQGYITITADAAYQGASGGLPRSVDKPANRIEDIHGMADFITQYPGVDAKRLGLLGICGGGGYSLAAAATDKRFKSISTVSMFNSGRVRRNGYVDSQLGSIQQRLQQAVDARAQETAGGEVLYSGDANLTDEQIAKLPFDLYRQGYAYYWKTHAHPNSTFKYTTSSLLDLMRFDATDHLELIQQPLLMIAGSKADSLYMSEDAFAKATGTKDKELFRIDGATHIETYWVPKYVDAALTKLTAFYARTL</sequence>
<dbReference type="Gene3D" id="1.10.10.800">
    <property type="match status" value="1"/>
</dbReference>
<keyword evidence="4" id="KW-1185">Reference proteome</keyword>
<dbReference type="Gene3D" id="3.40.50.1820">
    <property type="entry name" value="alpha/beta hydrolase"/>
    <property type="match status" value="1"/>
</dbReference>
<dbReference type="GO" id="GO:0016787">
    <property type="term" value="F:hydrolase activity"/>
    <property type="evidence" value="ECO:0007669"/>
    <property type="project" value="InterPro"/>
</dbReference>
<reference evidence="3 4" key="1">
    <citation type="submission" date="2020-08" db="EMBL/GenBank/DDBJ databases">
        <title>Genome sequencing of Purple Non-Sulfur Bacteria from various extreme environments.</title>
        <authorList>
            <person name="Mayer M."/>
        </authorList>
    </citation>
    <scope>NUCLEOTIDE SEQUENCE [LARGE SCALE GENOMIC DNA]</scope>
    <source>
        <strain evidence="3 4">2761</strain>
    </source>
</reference>
<dbReference type="RefSeq" id="WP_153115479.1">
    <property type="nucleotide sequence ID" value="NZ_JACIGE010000004.1"/>
</dbReference>
<accession>A0A840G7M9</accession>
<feature type="domain" description="Xaa-Pro dipeptidyl-peptidase-like" evidence="2">
    <location>
        <begin position="63"/>
        <end position="222"/>
    </location>
</feature>
<name>A0A840G7M9_RHOTE</name>
<feature type="chain" id="PRO_5032540334" description="Xaa-Pro dipeptidyl-peptidase-like domain-containing protein" evidence="1">
    <location>
        <begin position="29"/>
        <end position="355"/>
    </location>
</feature>
<gene>
    <name evidence="3" type="ORF">GGD90_001326</name>
</gene>
<dbReference type="OrthoDB" id="9805123at2"/>
<evidence type="ECO:0000259" key="2">
    <source>
        <dbReference type="Pfam" id="PF02129"/>
    </source>
</evidence>
<dbReference type="InterPro" id="IPR000383">
    <property type="entry name" value="Xaa-Pro-like_dom"/>
</dbReference>
<evidence type="ECO:0000256" key="1">
    <source>
        <dbReference type="SAM" id="SignalP"/>
    </source>
</evidence>
<proteinExistence type="predicted"/>
<dbReference type="Pfam" id="PF02129">
    <property type="entry name" value="Peptidase_S15"/>
    <property type="match status" value="1"/>
</dbReference>
<keyword evidence="1" id="KW-0732">Signal</keyword>
<dbReference type="SUPFAM" id="SSF53474">
    <property type="entry name" value="alpha/beta-Hydrolases"/>
    <property type="match status" value="1"/>
</dbReference>
<dbReference type="InterPro" id="IPR051411">
    <property type="entry name" value="Polyketide_trans_af380"/>
</dbReference>
<protein>
    <recommendedName>
        <fullName evidence="2">Xaa-Pro dipeptidyl-peptidase-like domain-containing protein</fullName>
    </recommendedName>
</protein>